<protein>
    <submittedName>
        <fullName evidence="5">Caprin-2-like</fullName>
    </submittedName>
</protein>
<dbReference type="InterPro" id="IPR041637">
    <property type="entry name" value="Caprin-1_dimer"/>
</dbReference>
<dbReference type="Pfam" id="PF18293">
    <property type="entry name" value="Caprin-1_dimer"/>
    <property type="match status" value="1"/>
</dbReference>
<dbReference type="PANTHER" id="PTHR22922">
    <property type="entry name" value="GPI-ANCHORED PROTEIN P137"/>
    <property type="match status" value="1"/>
</dbReference>
<dbReference type="InterPro" id="IPR028816">
    <property type="entry name" value="Caprin"/>
</dbReference>
<reference evidence="5" key="1">
    <citation type="submission" date="2025-08" db="UniProtKB">
        <authorList>
            <consortium name="RefSeq"/>
        </authorList>
    </citation>
    <scope>IDENTIFICATION</scope>
    <source>
        <tissue evidence="5">Whole body</tissue>
    </source>
</reference>
<keyword evidence="4" id="KW-1185">Reference proteome</keyword>
<evidence type="ECO:0000313" key="5">
    <source>
        <dbReference type="RefSeq" id="XP_025410287.1"/>
    </source>
</evidence>
<comment type="similarity">
    <text evidence="1">Belongs to the caprin family.</text>
</comment>
<dbReference type="OrthoDB" id="10062814at2759"/>
<feature type="compositionally biased region" description="Polar residues" evidence="2">
    <location>
        <begin position="441"/>
        <end position="453"/>
    </location>
</feature>
<evidence type="ECO:0000313" key="4">
    <source>
        <dbReference type="Proteomes" id="UP000694846"/>
    </source>
</evidence>
<dbReference type="GeneID" id="112683449"/>
<feature type="region of interest" description="Disordered" evidence="2">
    <location>
        <begin position="478"/>
        <end position="574"/>
    </location>
</feature>
<dbReference type="PANTHER" id="PTHR22922:SF19">
    <property type="entry name" value="CAPRIN HOMOLOG"/>
    <property type="match status" value="1"/>
</dbReference>
<organism evidence="4 5">
    <name type="scientific">Sipha flava</name>
    <name type="common">yellow sugarcane aphid</name>
    <dbReference type="NCBI Taxonomy" id="143950"/>
    <lineage>
        <taxon>Eukaryota</taxon>
        <taxon>Metazoa</taxon>
        <taxon>Ecdysozoa</taxon>
        <taxon>Arthropoda</taxon>
        <taxon>Hexapoda</taxon>
        <taxon>Insecta</taxon>
        <taxon>Pterygota</taxon>
        <taxon>Neoptera</taxon>
        <taxon>Paraneoptera</taxon>
        <taxon>Hemiptera</taxon>
        <taxon>Sternorrhyncha</taxon>
        <taxon>Aphidomorpha</taxon>
        <taxon>Aphidoidea</taxon>
        <taxon>Aphididae</taxon>
        <taxon>Sipha</taxon>
    </lineage>
</organism>
<feature type="compositionally biased region" description="Low complexity" evidence="2">
    <location>
        <begin position="546"/>
        <end position="568"/>
    </location>
</feature>
<dbReference type="Proteomes" id="UP000694846">
    <property type="component" value="Unplaced"/>
</dbReference>
<feature type="domain" description="Caprin-1 dimerization" evidence="3">
    <location>
        <begin position="106"/>
        <end position="211"/>
    </location>
</feature>
<evidence type="ECO:0000256" key="2">
    <source>
        <dbReference type="SAM" id="MobiDB-lite"/>
    </source>
</evidence>
<dbReference type="GO" id="GO:0003723">
    <property type="term" value="F:RNA binding"/>
    <property type="evidence" value="ECO:0007669"/>
    <property type="project" value="TreeGrafter"/>
</dbReference>
<evidence type="ECO:0000256" key="1">
    <source>
        <dbReference type="ARBA" id="ARBA00007950"/>
    </source>
</evidence>
<accession>A0A8B8FIA8</accession>
<dbReference type="RefSeq" id="XP_025410287.1">
    <property type="nucleotide sequence ID" value="XM_025554502.1"/>
</dbReference>
<gene>
    <name evidence="5" type="primary">LOC112683449</name>
</gene>
<proteinExistence type="inferred from homology"/>
<sequence>MTSNAATAGDQQKNGDPMKQTMLIIEHKIRNLEKRKLKLEGYLQLQREGTLLSDDKLVAASKFNEVLSTLDFARNLKKQLSSLLTTTKQKKHNTDGEKLPIKVDVKIKEVLIFQNILENIKEETVKKDLLTGDNGAVKLTDDEISKLCHFSKMVSPKRCVEEGKPLFEDQLKTVSKHYVKLIESKPNIVAGTSYANLKECLLKIERSGYLDCIVKNVDKEVEVPNEVNNLETQVSQTVNQPIVSNDDHIPDNVPNSGVPNVEYTANKIETIYFTNNNISGNTVEQKTYQNRNDTESVLNTSFDFLQDSLLEEDHVNVNLDSIPTQTFSSSLYTNNGPTDEAILKILSTPPQHHALNSVPYKESKLNHLGNVVNVSNSNSWTGKSEVNWQNRTETVDSNNLPRENWSMAQMISNTTNNDWLIKNNWVQMAEEDKQQEPPNQPSQKNSSNFGLVTNGYTENLNELLQKSVVFSKQESYPVTTSSNNSTFYQNSYGQQSPNHNIGHYTNSNNSFDRNQSNDFNKRSAPLKNKVPYTGEGGPSRGYQQGNSYVYSNRSYKNNSNQYSNNDYSRISRQT</sequence>
<dbReference type="AlphaFoldDB" id="A0A8B8FIA8"/>
<evidence type="ECO:0000259" key="3">
    <source>
        <dbReference type="Pfam" id="PF18293"/>
    </source>
</evidence>
<name>A0A8B8FIA8_9HEMI</name>
<dbReference type="GO" id="GO:0005737">
    <property type="term" value="C:cytoplasm"/>
    <property type="evidence" value="ECO:0007669"/>
    <property type="project" value="TreeGrafter"/>
</dbReference>
<feature type="region of interest" description="Disordered" evidence="2">
    <location>
        <begin position="430"/>
        <end position="453"/>
    </location>
</feature>
<feature type="compositionally biased region" description="Polar residues" evidence="2">
    <location>
        <begin position="478"/>
        <end position="518"/>
    </location>
</feature>